<protein>
    <submittedName>
        <fullName evidence="5">Yersiniabactin salicyl-AMP ligase</fullName>
    </submittedName>
</protein>
<dbReference type="InterPro" id="IPR015890">
    <property type="entry name" value="Chorismate_C"/>
</dbReference>
<dbReference type="STRING" id="146817.SAMN04488502_10377"/>
<dbReference type="AlphaFoldDB" id="A0A1G9RRM9"/>
<name>A0A1G9RRM9_9FIRM</name>
<dbReference type="InterPro" id="IPR025110">
    <property type="entry name" value="AMP-bd_C"/>
</dbReference>
<feature type="domain" description="AMP-binding enzyme C-terminal" evidence="4">
    <location>
        <begin position="444"/>
        <end position="519"/>
    </location>
</feature>
<dbReference type="Gene3D" id="3.30.300.30">
    <property type="match status" value="1"/>
</dbReference>
<evidence type="ECO:0000313" key="5">
    <source>
        <dbReference type="EMBL" id="SDM25856.1"/>
    </source>
</evidence>
<dbReference type="OrthoDB" id="9778383at2"/>
<dbReference type="SUPFAM" id="SSF56322">
    <property type="entry name" value="ADC synthase"/>
    <property type="match status" value="1"/>
</dbReference>
<dbReference type="PANTHER" id="PTHR43767">
    <property type="entry name" value="LONG-CHAIN-FATTY-ACID--COA LIGASE"/>
    <property type="match status" value="1"/>
</dbReference>
<dbReference type="InterPro" id="IPR050237">
    <property type="entry name" value="ATP-dep_AMP-bd_enzyme"/>
</dbReference>
<organism evidence="5 6">
    <name type="scientific">Dendrosporobacter quercicolus</name>
    <dbReference type="NCBI Taxonomy" id="146817"/>
    <lineage>
        <taxon>Bacteria</taxon>
        <taxon>Bacillati</taxon>
        <taxon>Bacillota</taxon>
        <taxon>Negativicutes</taxon>
        <taxon>Selenomonadales</taxon>
        <taxon>Sporomusaceae</taxon>
        <taxon>Dendrosporobacter</taxon>
    </lineage>
</organism>
<dbReference type="GO" id="GO:0016878">
    <property type="term" value="F:acid-thiol ligase activity"/>
    <property type="evidence" value="ECO:0007669"/>
    <property type="project" value="UniProtKB-ARBA"/>
</dbReference>
<dbReference type="FunFam" id="2.30.38.10:FF:000003">
    <property type="entry name" value="Vibriobactin-specific 2,3-dihydroxybenzoate-AMP ligase"/>
    <property type="match status" value="1"/>
</dbReference>
<keyword evidence="6" id="KW-1185">Reference proteome</keyword>
<dbReference type="Gene3D" id="3.60.120.10">
    <property type="entry name" value="Anthranilate synthase"/>
    <property type="match status" value="1"/>
</dbReference>
<evidence type="ECO:0000256" key="1">
    <source>
        <dbReference type="ARBA" id="ARBA00022598"/>
    </source>
</evidence>
<dbReference type="PRINTS" id="PR00095">
    <property type="entry name" value="ANTSNTHASEI"/>
</dbReference>
<dbReference type="Gene3D" id="3.40.50.980">
    <property type="match status" value="2"/>
</dbReference>
<gene>
    <name evidence="5" type="ORF">SAMN04488502_10377</name>
</gene>
<dbReference type="InterPro" id="IPR019996">
    <property type="entry name" value="Salicylate_synthase"/>
</dbReference>
<reference evidence="5 6" key="1">
    <citation type="submission" date="2016-10" db="EMBL/GenBank/DDBJ databases">
        <authorList>
            <person name="de Groot N.N."/>
        </authorList>
    </citation>
    <scope>NUCLEOTIDE SEQUENCE [LARGE SCALE GENOMIC DNA]</scope>
    <source>
        <strain evidence="5 6">DSM 1736</strain>
    </source>
</reference>
<feature type="domain" description="AMP-dependent synthetase/ligase" evidence="3">
    <location>
        <begin position="32"/>
        <end position="393"/>
    </location>
</feature>
<dbReference type="Proteomes" id="UP000214880">
    <property type="component" value="Unassembled WGS sequence"/>
</dbReference>
<sequence length="989" mass="109615">MEANRKWPAYAEQYERLGYWEPLTLGRQLALWAEEHADRIALVDGETRLTYRELDRKAGELAAGFFQRGIKKGDHVVVQLPNRISFILTCFALFRLGALPVMALPAHREAELDGIFSLTQPVAYIIPETFLGFDYQNMAERLAKRHSSVQLIILDGENGRSHVRLRDISGPPVDFVSPSHRDIALLLLSGGTTGTPKLIPRTHADYAYNAKACARRCKLGSHSVYLAVLPAAHNFPLCCPGILGTLSAGGRVVLCPTTSCEEAFPLIEKEGVTITALVPALVNMWLDVLEWDTSSDISSLEVLQVGGAMLDANIARRITREMGCKLQQVFGIAEGLICCTSLDDDEETILGCQGRPLAADDEIRIVDHNGQAVVPGEYGELLVRGPYTIRGYYRAPEQNSKCFTADGFYCSGDKARITPEGNIQIGGRIKEQINRAGEKIMPAEIEAHLLAHPDIRDAAVVGLADENLGERSCAFLMTEDEALTLSAIHQYLRDRGVARYKLPDQMERVEYWPLTSVGKVDKMKLKQMAEYKAQPGEVKPIAYREERVPYGGNIYLAAAQIAEAFDEPYLLYETGQELSVGLGVHALLTVEPDYTTLAVDNKVVKLNNQDLSNTIDKALDQVRLRNWRAYGIANFALARHYWQLPLLEEDNCLLKLVIPKVEVRFSKGEVLWRALDEESFRQTGELVTSIADGGRREAEQALLQRLNTQKVETPGVRTHNAESYQQVVAEAVREIRERKYQKVILSRKIPLGTKIDMVASYIAGRQVNSPARSFLLNLDGLQAAGFSPETVVEVDRDGWVSTQPLAGTRALGDQEEETRRLREELLHDPKEVAEHAVSVKLAFEEMRSICSADTTAVSEFMSVLSRGTVQHIASRLTGKLKPGCNSWHAFQALFPAVTASGIPKKEALEAIGRLEGQARNLYSGCVLIYDSDGALDAALVLRTIFQQDNQAWLHAGAGIVEMSAPSREIEETREKLSSVSRRLVAALQF</sequence>
<dbReference type="Pfam" id="PF13193">
    <property type="entry name" value="AMP-binding_C"/>
    <property type="match status" value="1"/>
</dbReference>
<dbReference type="CDD" id="cd05920">
    <property type="entry name" value="23DHB-AMP_lg"/>
    <property type="match status" value="1"/>
</dbReference>
<dbReference type="InterPro" id="IPR045851">
    <property type="entry name" value="AMP-bd_C_sf"/>
</dbReference>
<proteinExistence type="predicted"/>
<dbReference type="InterPro" id="IPR000873">
    <property type="entry name" value="AMP-dep_synth/lig_dom"/>
</dbReference>
<dbReference type="Pfam" id="PF00425">
    <property type="entry name" value="Chorismate_bind"/>
    <property type="match status" value="1"/>
</dbReference>
<evidence type="ECO:0000259" key="3">
    <source>
        <dbReference type="Pfam" id="PF00501"/>
    </source>
</evidence>
<dbReference type="EMBL" id="FNHB01000003">
    <property type="protein sequence ID" value="SDM25856.1"/>
    <property type="molecule type" value="Genomic_DNA"/>
</dbReference>
<evidence type="ECO:0000259" key="2">
    <source>
        <dbReference type="Pfam" id="PF00425"/>
    </source>
</evidence>
<dbReference type="PANTHER" id="PTHR43767:SF1">
    <property type="entry name" value="NONRIBOSOMAL PEPTIDE SYNTHASE PES1 (EUROFUNG)-RELATED"/>
    <property type="match status" value="1"/>
</dbReference>
<feature type="domain" description="Chorismate-utilising enzyme C-terminal" evidence="2">
    <location>
        <begin position="721"/>
        <end position="975"/>
    </location>
</feature>
<dbReference type="Pfam" id="PF00501">
    <property type="entry name" value="AMP-binding"/>
    <property type="match status" value="1"/>
</dbReference>
<dbReference type="InterPro" id="IPR020845">
    <property type="entry name" value="AMP-binding_CS"/>
</dbReference>
<dbReference type="GO" id="GO:0008909">
    <property type="term" value="F:isochorismate synthase activity"/>
    <property type="evidence" value="ECO:0007669"/>
    <property type="project" value="InterPro"/>
</dbReference>
<dbReference type="GO" id="GO:0016833">
    <property type="term" value="F:oxo-acid-lyase activity"/>
    <property type="evidence" value="ECO:0007669"/>
    <property type="project" value="InterPro"/>
</dbReference>
<dbReference type="PROSITE" id="PS00455">
    <property type="entry name" value="AMP_BINDING"/>
    <property type="match status" value="1"/>
</dbReference>
<dbReference type="InterPro" id="IPR019999">
    <property type="entry name" value="Anth_synth_I-like"/>
</dbReference>
<dbReference type="SUPFAM" id="SSF56801">
    <property type="entry name" value="Acetyl-CoA synthetase-like"/>
    <property type="match status" value="1"/>
</dbReference>
<dbReference type="InterPro" id="IPR005801">
    <property type="entry name" value="ADC_synthase"/>
</dbReference>
<accession>A0A1G9RRM9</accession>
<evidence type="ECO:0000259" key="4">
    <source>
        <dbReference type="Pfam" id="PF13193"/>
    </source>
</evidence>
<dbReference type="RefSeq" id="WP_092071398.1">
    <property type="nucleotide sequence ID" value="NZ_FNHB01000003.1"/>
</dbReference>
<dbReference type="Gene3D" id="2.30.38.10">
    <property type="entry name" value="Luciferase, Domain 3"/>
    <property type="match status" value="1"/>
</dbReference>
<keyword evidence="1 5" id="KW-0436">Ligase</keyword>
<evidence type="ECO:0000313" key="6">
    <source>
        <dbReference type="Proteomes" id="UP000214880"/>
    </source>
</evidence>
<dbReference type="NCBIfam" id="TIGR03494">
    <property type="entry name" value="salicyl_syn"/>
    <property type="match status" value="1"/>
</dbReference>